<dbReference type="RefSeq" id="WP_159542662.1">
    <property type="nucleotide sequence ID" value="NZ_CP047156.1"/>
</dbReference>
<dbReference type="KEGG" id="eke:EK0264_02735"/>
<dbReference type="AlphaFoldDB" id="A0A7L4YKA0"/>
<dbReference type="Pfam" id="PF07287">
    <property type="entry name" value="AtuA"/>
    <property type="match status" value="1"/>
</dbReference>
<accession>A0A7L4YKA0</accession>
<evidence type="ECO:0000313" key="5">
    <source>
        <dbReference type="Proteomes" id="UP000463857"/>
    </source>
</evidence>
<dbReference type="OrthoDB" id="3959640at2"/>
<keyword evidence="5" id="KW-1185">Reference proteome</keyword>
<dbReference type="Proteomes" id="UP000463857">
    <property type="component" value="Chromosome"/>
</dbReference>
<dbReference type="PANTHER" id="PTHR47585">
    <property type="match status" value="1"/>
</dbReference>
<name>A0A7L4YKA0_9ACTN</name>
<dbReference type="InterPro" id="IPR010839">
    <property type="entry name" value="AtuA_N"/>
</dbReference>
<dbReference type="Pfam" id="PF23544">
    <property type="entry name" value="AtuA_ferredoxin"/>
    <property type="match status" value="1"/>
</dbReference>
<evidence type="ECO:0000259" key="3">
    <source>
        <dbReference type="Pfam" id="PF23544"/>
    </source>
</evidence>
<dbReference type="InterPro" id="IPR056362">
    <property type="entry name" value="AtuA-like_ferredoxin_dom"/>
</dbReference>
<feature type="domain" description="Acyclic terpene utilisation N-terminal" evidence="2">
    <location>
        <begin position="6"/>
        <end position="442"/>
    </location>
</feature>
<evidence type="ECO:0000313" key="4">
    <source>
        <dbReference type="EMBL" id="QHB99312.1"/>
    </source>
</evidence>
<dbReference type="InParanoid" id="A0A7L4YKA0"/>
<evidence type="ECO:0000256" key="1">
    <source>
        <dbReference type="SAM" id="MobiDB-lite"/>
    </source>
</evidence>
<feature type="domain" description="AtuA-like ferredoxin-fold" evidence="3">
    <location>
        <begin position="482"/>
        <end position="578"/>
    </location>
</feature>
<dbReference type="EMBL" id="CP047156">
    <property type="protein sequence ID" value="QHB99312.1"/>
    <property type="molecule type" value="Genomic_DNA"/>
</dbReference>
<evidence type="ECO:0000259" key="2">
    <source>
        <dbReference type="Pfam" id="PF07287"/>
    </source>
</evidence>
<sequence>MSERPIRIASFSGYLGDRYTGLTEAVTGDPVDVAIGDYLAEFTLAALSAQRKSGRDGYVGYFVDQLRPNLPVIAERGIKIVANAGGFDPAGLADRLRQVCAEDGIGLKIAHIEGDNVLDDLQKWQDEGQPLTHLDSGQPLSAWGHEPLAANAYLGGWGIATALKGGADIVVCGRVTDASLIVGPAAWWHDWATDDWDQLARAVAAGHLIECGAHSTGGNFSGFAAIPHMERPGFPIAEIASDGTAVITKHERDGGAVTPDTVTAQLLYELQGVRYLNPDVTVHFDDVTLTADGKDRVVLGGITGSPPPPTAKVAAFAKVGYTVTNTVFATAPDVDGKVELLRAQVEGDGVPADVRLEVTPLGVPSTDPQSQWEATVPVRFMAVAEHVDALKKFGLARRLGELYLQGIPGFFHDGATPWRTEPSPQIDYWPALVPSEYVEHVVVHPDGRREDAPRPTESSEPSQPVHDEPAQQPIEGETATIELGQLVYARSGDKGGNSNVGVWSRDRDVWKWLRQALSTDEIRRLIPEAKDLDIVRHEMEGIGAVHFVLRGLLGTAGSSNTRVDQIGKAVCEYLRARHIVVPIELASHDAVRRTAAELADMETSTRSA</sequence>
<gene>
    <name evidence="4" type="ORF">EK0264_02735</name>
</gene>
<feature type="region of interest" description="Disordered" evidence="1">
    <location>
        <begin position="447"/>
        <end position="471"/>
    </location>
</feature>
<reference evidence="4 5" key="1">
    <citation type="journal article" date="2018" name="Int. J. Syst. Evol. Microbiol.">
        <title>Epidermidibacterium keratini gen. nov., sp. nov., a member of the family Sporichthyaceae, isolated from keratin epidermis.</title>
        <authorList>
            <person name="Lee D.G."/>
            <person name="Trujillo M.E."/>
            <person name="Kang S."/>
            <person name="Nam J.J."/>
            <person name="Kim Y.J."/>
        </authorList>
    </citation>
    <scope>NUCLEOTIDE SEQUENCE [LARGE SCALE GENOMIC DNA]</scope>
    <source>
        <strain evidence="4 5">EPI-7</strain>
    </source>
</reference>
<protein>
    <submittedName>
        <fullName evidence="4">Acyclic terpene utilization AtuA family protein</fullName>
    </submittedName>
</protein>
<dbReference type="PANTHER" id="PTHR47585:SF1">
    <property type="entry name" value="DUF1446 DOMAIN-CONTAINING PROTEIN"/>
    <property type="match status" value="1"/>
</dbReference>
<proteinExistence type="predicted"/>
<organism evidence="4 5">
    <name type="scientific">Epidermidibacterium keratini</name>
    <dbReference type="NCBI Taxonomy" id="1891644"/>
    <lineage>
        <taxon>Bacteria</taxon>
        <taxon>Bacillati</taxon>
        <taxon>Actinomycetota</taxon>
        <taxon>Actinomycetes</taxon>
        <taxon>Sporichthyales</taxon>
        <taxon>Sporichthyaceae</taxon>
        <taxon>Epidermidibacterium</taxon>
    </lineage>
</organism>